<feature type="transmembrane region" description="Helical" evidence="5">
    <location>
        <begin position="12"/>
        <end position="32"/>
    </location>
</feature>
<accession>A0A133VB89</accession>
<feature type="transmembrane region" description="Helical" evidence="5">
    <location>
        <begin position="271"/>
        <end position="291"/>
    </location>
</feature>
<evidence type="ECO:0000256" key="3">
    <source>
        <dbReference type="ARBA" id="ARBA00022989"/>
    </source>
</evidence>
<comment type="subcellular location">
    <subcellularLocation>
        <location evidence="1">Membrane</location>
        <topology evidence="1">Multi-pass membrane protein</topology>
    </subcellularLocation>
</comment>
<organism evidence="6 7">
    <name type="scientific">candidate division MSBL1 archaeon SCGC-AAA261F19</name>
    <dbReference type="NCBI Taxonomy" id="1698275"/>
    <lineage>
        <taxon>Archaea</taxon>
        <taxon>Methanobacteriati</taxon>
        <taxon>Methanobacteriota</taxon>
        <taxon>candidate division MSBL1</taxon>
    </lineage>
</organism>
<dbReference type="PANTHER" id="PTHR11432:SF3">
    <property type="entry name" value="NADH-UBIQUINONE OXIDOREDUCTASE CHAIN 1"/>
    <property type="match status" value="1"/>
</dbReference>
<dbReference type="AlphaFoldDB" id="A0A133VB89"/>
<proteinExistence type="inferred from homology"/>
<evidence type="ECO:0000313" key="7">
    <source>
        <dbReference type="Proteomes" id="UP000070565"/>
    </source>
</evidence>
<dbReference type="NCBIfam" id="NF004741">
    <property type="entry name" value="PRK06076.1-2"/>
    <property type="match status" value="1"/>
</dbReference>
<evidence type="ECO:0000256" key="2">
    <source>
        <dbReference type="ARBA" id="ARBA00022692"/>
    </source>
</evidence>
<evidence type="ECO:0000256" key="4">
    <source>
        <dbReference type="ARBA" id="ARBA00023136"/>
    </source>
</evidence>
<dbReference type="Pfam" id="PF00146">
    <property type="entry name" value="NADHdh"/>
    <property type="match status" value="1"/>
</dbReference>
<feature type="transmembrane region" description="Helical" evidence="5">
    <location>
        <begin position="232"/>
        <end position="259"/>
    </location>
</feature>
<name>A0A133VB89_9EURY</name>
<dbReference type="Proteomes" id="UP000070565">
    <property type="component" value="Unassembled WGS sequence"/>
</dbReference>
<dbReference type="PANTHER" id="PTHR11432">
    <property type="entry name" value="NADH DEHYDROGENASE SUBUNIT 1"/>
    <property type="match status" value="1"/>
</dbReference>
<comment type="caution">
    <text evidence="6">The sequence shown here is derived from an EMBL/GenBank/DDBJ whole genome shotgun (WGS) entry which is preliminary data.</text>
</comment>
<keyword evidence="2 5" id="KW-0812">Transmembrane</keyword>
<dbReference type="GO" id="GO:0016020">
    <property type="term" value="C:membrane"/>
    <property type="evidence" value="ECO:0007669"/>
    <property type="project" value="UniProtKB-SubCell"/>
</dbReference>
<protein>
    <submittedName>
        <fullName evidence="6">NADH dehydrogenase</fullName>
    </submittedName>
</protein>
<dbReference type="InterPro" id="IPR001694">
    <property type="entry name" value="NADH_UbQ_OxRdtase_su1/FPO"/>
</dbReference>
<dbReference type="GO" id="GO:0003954">
    <property type="term" value="F:NADH dehydrogenase activity"/>
    <property type="evidence" value="ECO:0007669"/>
    <property type="project" value="TreeGrafter"/>
</dbReference>
<feature type="transmembrane region" description="Helical" evidence="5">
    <location>
        <begin position="106"/>
        <end position="132"/>
    </location>
</feature>
<feature type="transmembrane region" description="Helical" evidence="5">
    <location>
        <begin position="311"/>
        <end position="330"/>
    </location>
</feature>
<evidence type="ECO:0000256" key="5">
    <source>
        <dbReference type="SAM" id="Phobius"/>
    </source>
</evidence>
<evidence type="ECO:0000313" key="6">
    <source>
        <dbReference type="EMBL" id="KXB03713.1"/>
    </source>
</evidence>
<feature type="transmembrane region" description="Helical" evidence="5">
    <location>
        <begin position="153"/>
        <end position="171"/>
    </location>
</feature>
<sequence>MIRFILRPEVFVPLVFPGVAVALLILLLIFWIERKLTAKVQLRYGPLFVTRSLGGILQAVADMLKFVFSEQIIPRTVDKLVFILGPLLLFTFAILPVIGIPISASYAAIASSMSLLIVVALLVTGPIFLLIIGWASNNKFSTIGGLREGYLTISYEIPIVLSLLAMAALYNSLDLIEIAESQIGVWGILMNPIAALAFFIAALLAVGKYPYQIGEAETEIVAGYGSEYSSSLYILIMGATYIRLYVMSLLFTIVFLGGWNPIPGFIPNFGPMPGGLILMKSLVVMGLMVFLRSIYPRYRVDQGVKISWQKLFVLSMASIGFTIILVAGGIPL</sequence>
<keyword evidence="4 5" id="KW-0472">Membrane</keyword>
<keyword evidence="7" id="KW-1185">Reference proteome</keyword>
<dbReference type="GO" id="GO:0009060">
    <property type="term" value="P:aerobic respiration"/>
    <property type="evidence" value="ECO:0007669"/>
    <property type="project" value="TreeGrafter"/>
</dbReference>
<keyword evidence="3 5" id="KW-1133">Transmembrane helix</keyword>
<feature type="transmembrane region" description="Helical" evidence="5">
    <location>
        <begin position="80"/>
        <end position="100"/>
    </location>
</feature>
<dbReference type="HAMAP" id="MF_01350">
    <property type="entry name" value="NDH1_NuoH"/>
    <property type="match status" value="1"/>
</dbReference>
<evidence type="ECO:0000256" key="1">
    <source>
        <dbReference type="ARBA" id="ARBA00004141"/>
    </source>
</evidence>
<gene>
    <name evidence="6" type="ORF">AKJ45_00835</name>
</gene>
<feature type="transmembrane region" description="Helical" evidence="5">
    <location>
        <begin position="183"/>
        <end position="206"/>
    </location>
</feature>
<reference evidence="6 7" key="1">
    <citation type="journal article" date="2016" name="Sci. Rep.">
        <title>Metabolic traits of an uncultured archaeal lineage -MSBL1- from brine pools of the Red Sea.</title>
        <authorList>
            <person name="Mwirichia R."/>
            <person name="Alam I."/>
            <person name="Rashid M."/>
            <person name="Vinu M."/>
            <person name="Ba-Alawi W."/>
            <person name="Anthony Kamau A."/>
            <person name="Kamanda Ngugi D."/>
            <person name="Goker M."/>
            <person name="Klenk H.P."/>
            <person name="Bajic V."/>
            <person name="Stingl U."/>
        </authorList>
    </citation>
    <scope>NUCLEOTIDE SEQUENCE [LARGE SCALE GENOMIC DNA]</scope>
    <source>
        <strain evidence="6">SCGC-AAA261F19</strain>
    </source>
</reference>
<dbReference type="EMBL" id="LHXZ01000005">
    <property type="protein sequence ID" value="KXB03713.1"/>
    <property type="molecule type" value="Genomic_DNA"/>
</dbReference>